<evidence type="ECO:0000256" key="1">
    <source>
        <dbReference type="SAM" id="Phobius"/>
    </source>
</evidence>
<proteinExistence type="predicted"/>
<accession>A0ABP5KKS8</accession>
<dbReference type="Proteomes" id="UP001500575">
    <property type="component" value="Unassembled WGS sequence"/>
</dbReference>
<feature type="transmembrane region" description="Helical" evidence="1">
    <location>
        <begin position="301"/>
        <end position="318"/>
    </location>
</feature>
<gene>
    <name evidence="2" type="ORF">GCM10009843_39930</name>
</gene>
<feature type="transmembrane region" description="Helical" evidence="1">
    <location>
        <begin position="113"/>
        <end position="133"/>
    </location>
</feature>
<keyword evidence="3" id="KW-1185">Reference proteome</keyword>
<evidence type="ECO:0000313" key="3">
    <source>
        <dbReference type="Proteomes" id="UP001500575"/>
    </source>
</evidence>
<dbReference type="RefSeq" id="WP_344305623.1">
    <property type="nucleotide sequence ID" value="NZ_BAAAQQ010000014.1"/>
</dbReference>
<comment type="caution">
    <text evidence="2">The sequence shown here is derived from an EMBL/GenBank/DDBJ whole genome shotgun (WGS) entry which is preliminary data.</text>
</comment>
<feature type="transmembrane region" description="Helical" evidence="1">
    <location>
        <begin position="442"/>
        <end position="463"/>
    </location>
</feature>
<evidence type="ECO:0008006" key="4">
    <source>
        <dbReference type="Google" id="ProtNLM"/>
    </source>
</evidence>
<reference evidence="3" key="1">
    <citation type="journal article" date="2019" name="Int. J. Syst. Evol. Microbiol.">
        <title>The Global Catalogue of Microorganisms (GCM) 10K type strain sequencing project: providing services to taxonomists for standard genome sequencing and annotation.</title>
        <authorList>
            <consortium name="The Broad Institute Genomics Platform"/>
            <consortium name="The Broad Institute Genome Sequencing Center for Infectious Disease"/>
            <person name="Wu L."/>
            <person name="Ma J."/>
        </authorList>
    </citation>
    <scope>NUCLEOTIDE SEQUENCE [LARGE SCALE GENOMIC DNA]</scope>
    <source>
        <strain evidence="3">JCM 16021</strain>
    </source>
</reference>
<keyword evidence="1" id="KW-1133">Transmembrane helix</keyword>
<feature type="transmembrane region" description="Helical" evidence="1">
    <location>
        <begin position="324"/>
        <end position="345"/>
    </location>
</feature>
<feature type="transmembrane region" description="Helical" evidence="1">
    <location>
        <begin position="398"/>
        <end position="421"/>
    </location>
</feature>
<evidence type="ECO:0000313" key="2">
    <source>
        <dbReference type="EMBL" id="GAA2133956.1"/>
    </source>
</evidence>
<feature type="transmembrane region" description="Helical" evidence="1">
    <location>
        <begin position="36"/>
        <end position="55"/>
    </location>
</feature>
<protein>
    <recommendedName>
        <fullName evidence="4">ABC-2 type transport system permease protein</fullName>
    </recommendedName>
</protein>
<feature type="transmembrane region" description="Helical" evidence="1">
    <location>
        <begin position="67"/>
        <end position="92"/>
    </location>
</feature>
<name>A0ABP5KKS8_9ACTN</name>
<feature type="transmembrane region" description="Helical" evidence="1">
    <location>
        <begin position="181"/>
        <end position="201"/>
    </location>
</feature>
<feature type="transmembrane region" description="Helical" evidence="1">
    <location>
        <begin position="145"/>
        <end position="169"/>
    </location>
</feature>
<keyword evidence="1" id="KW-0472">Membrane</keyword>
<organism evidence="2 3">
    <name type="scientific">Nocardioides bigeumensis</name>
    <dbReference type="NCBI Taxonomy" id="433657"/>
    <lineage>
        <taxon>Bacteria</taxon>
        <taxon>Bacillati</taxon>
        <taxon>Actinomycetota</taxon>
        <taxon>Actinomycetes</taxon>
        <taxon>Propionibacteriales</taxon>
        <taxon>Nocardioidaceae</taxon>
        <taxon>Nocardioides</taxon>
    </lineage>
</organism>
<dbReference type="EMBL" id="BAAAQQ010000014">
    <property type="protein sequence ID" value="GAA2133956.1"/>
    <property type="molecule type" value="Genomic_DNA"/>
</dbReference>
<feature type="transmembrane region" description="Helical" evidence="1">
    <location>
        <begin position="366"/>
        <end position="386"/>
    </location>
</feature>
<feature type="transmembrane region" description="Helical" evidence="1">
    <location>
        <begin position="469"/>
        <end position="489"/>
    </location>
</feature>
<sequence>MPTALSWTETTRAIRDVGHLAWFRSAATKRRTASRWGVGIIAAITTLAATLPAYTEVFRTDEHIRDVLLVLPSAIGAFLLINVMSGIASGGGRELLSREQGVTFPVSPTTDHLGALLLTPLNVAWLVQSWTLLGAMSFGNGPDGLWGAQLVVVLWIVAATCAAQVVAWAGEAVRRGPAGILIMRLVGAALGVAAGALYLLGKVGATLDALPSTQVVLGALSAHSGNWDRFFGTVALLLLSVPPLVALGAVAAHLAARRHPRDELRLESEAHSPRPMASTSFMSLVRTDRASVWRVVPMRRGIVFLAFGPGIVGLAGDLDWPQLTILPGLVASGGALLFGVNMWCLEGRGALWRESLPISPGTVFSARVVVLLEFLLLSSGFTILLSSLRAGLPSSHELASIVATWLVVIMQVVSAATRWSLKKPFAVDLRSARATPAPPGVMVGYSARLAVCTTFTSLIFSGLARIPAWELSVLVALPFLAWSAGRVVIARADWMDPFTRVRVVSTVAG</sequence>
<keyword evidence="1" id="KW-0812">Transmembrane</keyword>
<feature type="transmembrane region" description="Helical" evidence="1">
    <location>
        <begin position="230"/>
        <end position="256"/>
    </location>
</feature>